<dbReference type="PROSITE" id="PS00893">
    <property type="entry name" value="NUDIX_BOX"/>
    <property type="match status" value="1"/>
</dbReference>
<feature type="binding site" evidence="4">
    <location>
        <position position="139"/>
    </location>
    <ligand>
        <name>Mg(2+)</name>
        <dbReference type="ChEBI" id="CHEBI:18420"/>
        <label>1</label>
    </ligand>
</feature>
<dbReference type="Gene3D" id="3.90.79.10">
    <property type="entry name" value="Nucleoside Triphosphate Pyrophosphohydrolase"/>
    <property type="match status" value="1"/>
</dbReference>
<keyword evidence="8" id="KW-1185">Reference proteome</keyword>
<evidence type="ECO:0000256" key="3">
    <source>
        <dbReference type="ARBA" id="ARBA00022801"/>
    </source>
</evidence>
<feature type="short sequence motif" description="Nudix box" evidence="5">
    <location>
        <begin position="76"/>
        <end position="98"/>
    </location>
</feature>
<dbReference type="FunFam" id="3.90.79.10:FF:000024">
    <property type="entry name" value="ADP-ribose pyrophosphatase"/>
    <property type="match status" value="1"/>
</dbReference>
<dbReference type="RefSeq" id="WP_012063649.1">
    <property type="nucleotide sequence ID" value="NC_009633.1"/>
</dbReference>
<evidence type="ECO:0000259" key="6">
    <source>
        <dbReference type="PROSITE" id="PS51462"/>
    </source>
</evidence>
<protein>
    <submittedName>
        <fullName evidence="7">NUDIX hydrolase</fullName>
    </submittedName>
</protein>
<feature type="binding site" evidence="4">
    <location>
        <position position="95"/>
    </location>
    <ligand>
        <name>Mg(2+)</name>
        <dbReference type="ChEBI" id="CHEBI:18420"/>
        <label>1</label>
    </ligand>
</feature>
<keyword evidence="3 7" id="KW-0378">Hydrolase</keyword>
<organism evidence="7 8">
    <name type="scientific">Alkaliphilus metalliredigens (strain QYMF)</name>
    <dbReference type="NCBI Taxonomy" id="293826"/>
    <lineage>
        <taxon>Bacteria</taxon>
        <taxon>Bacillati</taxon>
        <taxon>Bacillota</taxon>
        <taxon>Clostridia</taxon>
        <taxon>Peptostreptococcales</taxon>
        <taxon>Natronincolaceae</taxon>
        <taxon>Alkaliphilus</taxon>
    </lineage>
</organism>
<keyword evidence="4" id="KW-0460">Magnesium</keyword>
<keyword evidence="4" id="KW-0479">Metal-binding</keyword>
<sequence>MTMEEKTMKTERVYEGKIINLRVDTVELPDKKYSKREIVEHSGAVGIIALTDSGNIVLVKQFRKPVEDSLLEIPAGKIEKDEEADACALRELEEETGYRTSNMQKLISFYTTPGFSNEVIHLYLALDLDKGIATPDEDEYIEVVELSIQDALEMIELGEIKDAKTIIGILTANQRFLKKANS</sequence>
<evidence type="ECO:0000256" key="5">
    <source>
        <dbReference type="PIRSR" id="PIRSR604385-3"/>
    </source>
</evidence>
<feature type="domain" description="Nudix hydrolase" evidence="6">
    <location>
        <begin position="40"/>
        <end position="170"/>
    </location>
</feature>
<dbReference type="eggNOG" id="COG0494">
    <property type="taxonomic scope" value="Bacteria"/>
</dbReference>
<gene>
    <name evidence="7" type="ordered locus">Amet_2521</name>
</gene>
<comment type="subunit">
    <text evidence="2">Homodimer.</text>
</comment>
<dbReference type="KEGG" id="amt:Amet_2521"/>
<evidence type="ECO:0000256" key="1">
    <source>
        <dbReference type="ARBA" id="ARBA00001946"/>
    </source>
</evidence>
<dbReference type="Proteomes" id="UP000001572">
    <property type="component" value="Chromosome"/>
</dbReference>
<evidence type="ECO:0000256" key="4">
    <source>
        <dbReference type="PIRSR" id="PIRSR604385-2"/>
    </source>
</evidence>
<dbReference type="HOGENOM" id="CLU_062658_5_1_9"/>
<evidence type="ECO:0000313" key="7">
    <source>
        <dbReference type="EMBL" id="ABR48674.1"/>
    </source>
</evidence>
<dbReference type="EMBL" id="CP000724">
    <property type="protein sequence ID" value="ABR48674.1"/>
    <property type="molecule type" value="Genomic_DNA"/>
</dbReference>
<dbReference type="InterPro" id="IPR020084">
    <property type="entry name" value="NUDIX_hydrolase_CS"/>
</dbReference>
<dbReference type="InterPro" id="IPR004385">
    <property type="entry name" value="NDP_pyrophosphatase"/>
</dbReference>
<dbReference type="PANTHER" id="PTHR11839">
    <property type="entry name" value="UDP/ADP-SUGAR PYROPHOSPHATASE"/>
    <property type="match status" value="1"/>
</dbReference>
<proteinExistence type="predicted"/>
<dbReference type="GO" id="GO:0016818">
    <property type="term" value="F:hydrolase activity, acting on acid anhydrides, in phosphorus-containing anhydrides"/>
    <property type="evidence" value="ECO:0007669"/>
    <property type="project" value="InterPro"/>
</dbReference>
<accession>A6TR56</accession>
<dbReference type="PROSITE" id="PS51462">
    <property type="entry name" value="NUDIX"/>
    <property type="match status" value="1"/>
</dbReference>
<dbReference type="PANTHER" id="PTHR11839:SF18">
    <property type="entry name" value="NUDIX HYDROLASE DOMAIN-CONTAINING PROTEIN"/>
    <property type="match status" value="1"/>
</dbReference>
<dbReference type="STRING" id="293826.Amet_2521"/>
<evidence type="ECO:0000313" key="8">
    <source>
        <dbReference type="Proteomes" id="UP000001572"/>
    </source>
</evidence>
<dbReference type="InterPro" id="IPR000086">
    <property type="entry name" value="NUDIX_hydrolase_dom"/>
</dbReference>
<dbReference type="GO" id="GO:0046872">
    <property type="term" value="F:metal ion binding"/>
    <property type="evidence" value="ECO:0007669"/>
    <property type="project" value="UniProtKB-KW"/>
</dbReference>
<dbReference type="CDD" id="cd03424">
    <property type="entry name" value="NUDIX_ADPRase_Nudt5_UGPPase_Nudt14"/>
    <property type="match status" value="1"/>
</dbReference>
<dbReference type="GO" id="GO:0019693">
    <property type="term" value="P:ribose phosphate metabolic process"/>
    <property type="evidence" value="ECO:0007669"/>
    <property type="project" value="TreeGrafter"/>
</dbReference>
<name>A6TR56_ALKMQ</name>
<dbReference type="GO" id="GO:0005829">
    <property type="term" value="C:cytosol"/>
    <property type="evidence" value="ECO:0007669"/>
    <property type="project" value="TreeGrafter"/>
</dbReference>
<dbReference type="GO" id="GO:0006753">
    <property type="term" value="P:nucleoside phosphate metabolic process"/>
    <property type="evidence" value="ECO:0007669"/>
    <property type="project" value="TreeGrafter"/>
</dbReference>
<evidence type="ECO:0000256" key="2">
    <source>
        <dbReference type="ARBA" id="ARBA00011738"/>
    </source>
</evidence>
<reference evidence="8" key="1">
    <citation type="journal article" date="2016" name="Genome Announc.">
        <title>Complete genome sequence of Alkaliphilus metalliredigens strain QYMF, an alkaliphilic and metal-reducing bacterium isolated from borax-contaminated leachate ponds.</title>
        <authorList>
            <person name="Hwang C."/>
            <person name="Copeland A."/>
            <person name="Lucas S."/>
            <person name="Lapidus A."/>
            <person name="Barry K."/>
            <person name="Detter J.C."/>
            <person name="Glavina Del Rio T."/>
            <person name="Hammon N."/>
            <person name="Israni S."/>
            <person name="Dalin E."/>
            <person name="Tice H."/>
            <person name="Pitluck S."/>
            <person name="Chertkov O."/>
            <person name="Brettin T."/>
            <person name="Bruce D."/>
            <person name="Han C."/>
            <person name="Schmutz J."/>
            <person name="Larimer F."/>
            <person name="Land M.L."/>
            <person name="Hauser L."/>
            <person name="Kyrpides N."/>
            <person name="Mikhailova N."/>
            <person name="Ye Q."/>
            <person name="Zhou J."/>
            <person name="Richardson P."/>
            <person name="Fields M.W."/>
        </authorList>
    </citation>
    <scope>NUCLEOTIDE SEQUENCE [LARGE SCALE GENOMIC DNA]</scope>
    <source>
        <strain evidence="8">QYMF</strain>
    </source>
</reference>
<dbReference type="InterPro" id="IPR015797">
    <property type="entry name" value="NUDIX_hydrolase-like_dom_sf"/>
</dbReference>
<dbReference type="AlphaFoldDB" id="A6TR56"/>
<dbReference type="OrthoDB" id="9806150at2"/>
<dbReference type="Pfam" id="PF00293">
    <property type="entry name" value="NUDIX"/>
    <property type="match status" value="1"/>
</dbReference>
<feature type="binding site" evidence="4">
    <location>
        <position position="91"/>
    </location>
    <ligand>
        <name>Mg(2+)</name>
        <dbReference type="ChEBI" id="CHEBI:18420"/>
        <label>1</label>
    </ligand>
</feature>
<comment type="cofactor">
    <cofactor evidence="1 4">
        <name>Mg(2+)</name>
        <dbReference type="ChEBI" id="CHEBI:18420"/>
    </cofactor>
</comment>
<feature type="binding site" evidence="4">
    <location>
        <position position="75"/>
    </location>
    <ligand>
        <name>Mg(2+)</name>
        <dbReference type="ChEBI" id="CHEBI:18420"/>
        <label>1</label>
    </ligand>
</feature>
<dbReference type="SUPFAM" id="SSF55811">
    <property type="entry name" value="Nudix"/>
    <property type="match status" value="1"/>
</dbReference>
<dbReference type="NCBIfam" id="TIGR00052">
    <property type="entry name" value="nudix-type nucleoside diphosphatase, YffH/AdpP family"/>
    <property type="match status" value="1"/>
</dbReference>